<dbReference type="Proteomes" id="UP001168972">
    <property type="component" value="Unassembled WGS sequence"/>
</dbReference>
<dbReference type="SUPFAM" id="SSF48452">
    <property type="entry name" value="TPR-like"/>
    <property type="match status" value="1"/>
</dbReference>
<proteinExistence type="predicted"/>
<sequence>MAVKAFQQVLWVEPGFPRACEVHLRLGLMLKVLSDFDAALKHLTLALIDATTPASFSKLESTLN</sequence>
<dbReference type="AlphaFoldDB" id="A0AA39L088"/>
<organism evidence="1 2">
    <name type="scientific">Microctonus hyperodae</name>
    <name type="common">Parasitoid wasp</name>
    <dbReference type="NCBI Taxonomy" id="165561"/>
    <lineage>
        <taxon>Eukaryota</taxon>
        <taxon>Metazoa</taxon>
        <taxon>Ecdysozoa</taxon>
        <taxon>Arthropoda</taxon>
        <taxon>Hexapoda</taxon>
        <taxon>Insecta</taxon>
        <taxon>Pterygota</taxon>
        <taxon>Neoptera</taxon>
        <taxon>Endopterygota</taxon>
        <taxon>Hymenoptera</taxon>
        <taxon>Apocrita</taxon>
        <taxon>Ichneumonoidea</taxon>
        <taxon>Braconidae</taxon>
        <taxon>Euphorinae</taxon>
        <taxon>Microctonus</taxon>
    </lineage>
</organism>
<comment type="caution">
    <text evidence="1">The sequence shown here is derived from an EMBL/GenBank/DDBJ whole genome shotgun (WGS) entry which is preliminary data.</text>
</comment>
<accession>A0AA39L088</accession>
<evidence type="ECO:0000313" key="1">
    <source>
        <dbReference type="EMBL" id="KAK0180294.1"/>
    </source>
</evidence>
<reference evidence="1" key="1">
    <citation type="journal article" date="2023" name="bioRxiv">
        <title>Scaffold-level genome assemblies of two parasitoid biocontrol wasps reveal the parthenogenesis mechanism and an associated novel virus.</title>
        <authorList>
            <person name="Inwood S."/>
            <person name="Skelly J."/>
            <person name="Guhlin J."/>
            <person name="Harrop T."/>
            <person name="Goldson S."/>
            <person name="Dearden P."/>
        </authorList>
    </citation>
    <scope>NUCLEOTIDE SEQUENCE</scope>
    <source>
        <strain evidence="1">Lincoln</strain>
        <tissue evidence="1">Whole body</tissue>
    </source>
</reference>
<name>A0AA39L088_MICHY</name>
<dbReference type="EMBL" id="JAQQBR010000003">
    <property type="protein sequence ID" value="KAK0180294.1"/>
    <property type="molecule type" value="Genomic_DNA"/>
</dbReference>
<evidence type="ECO:0000313" key="2">
    <source>
        <dbReference type="Proteomes" id="UP001168972"/>
    </source>
</evidence>
<dbReference type="InterPro" id="IPR011990">
    <property type="entry name" value="TPR-like_helical_dom_sf"/>
</dbReference>
<gene>
    <name evidence="1" type="ORF">PV327_005953</name>
</gene>
<reference evidence="1" key="2">
    <citation type="submission" date="2023-03" db="EMBL/GenBank/DDBJ databases">
        <authorList>
            <person name="Inwood S.N."/>
            <person name="Skelly J.G."/>
            <person name="Guhlin J."/>
            <person name="Harrop T.W.R."/>
            <person name="Goldson S.G."/>
            <person name="Dearden P.K."/>
        </authorList>
    </citation>
    <scope>NUCLEOTIDE SEQUENCE</scope>
    <source>
        <strain evidence="1">Lincoln</strain>
        <tissue evidence="1">Whole body</tissue>
    </source>
</reference>
<keyword evidence="2" id="KW-1185">Reference proteome</keyword>
<protein>
    <submittedName>
        <fullName evidence="1">Uncharacterized protein</fullName>
    </submittedName>
</protein>